<dbReference type="GO" id="GO:0000407">
    <property type="term" value="C:phagophore assembly site"/>
    <property type="evidence" value="ECO:0007669"/>
    <property type="project" value="TreeGrafter"/>
</dbReference>
<dbReference type="SUPFAM" id="SSF46934">
    <property type="entry name" value="UBA-like"/>
    <property type="match status" value="1"/>
</dbReference>
<dbReference type="Pfam" id="PF14555">
    <property type="entry name" value="UBA_4"/>
    <property type="match status" value="1"/>
</dbReference>
<dbReference type="PANTHER" id="PTHR20930:SF0">
    <property type="entry name" value="PROTEIN ILRUN"/>
    <property type="match status" value="1"/>
</dbReference>
<proteinExistence type="predicted"/>
<dbReference type="GO" id="GO:0043130">
    <property type="term" value="F:ubiquitin binding"/>
    <property type="evidence" value="ECO:0007669"/>
    <property type="project" value="TreeGrafter"/>
</dbReference>
<evidence type="ECO:0000313" key="2">
    <source>
        <dbReference type="Proteomes" id="UP001295444"/>
    </source>
</evidence>
<dbReference type="CDD" id="cd14349">
    <property type="entry name" value="UBA_CF106"/>
    <property type="match status" value="1"/>
</dbReference>
<reference evidence="1" key="1">
    <citation type="submission" date="2022-03" db="EMBL/GenBank/DDBJ databases">
        <authorList>
            <person name="Alioto T."/>
            <person name="Alioto T."/>
            <person name="Gomez Garrido J."/>
        </authorList>
    </citation>
    <scope>NUCLEOTIDE SEQUENCE</scope>
</reference>
<dbReference type="Proteomes" id="UP001295444">
    <property type="component" value="Chromosome 01"/>
</dbReference>
<dbReference type="PANTHER" id="PTHR20930">
    <property type="entry name" value="OVARIAN CARCINOMA ANTIGEN CA125-RELATED"/>
    <property type="match status" value="1"/>
</dbReference>
<keyword evidence="2" id="KW-1185">Reference proteome</keyword>
<protein>
    <submittedName>
        <fullName evidence="1">ILRUN isoform X3</fullName>
    </submittedName>
</protein>
<dbReference type="GO" id="GO:0016236">
    <property type="term" value="P:macroautophagy"/>
    <property type="evidence" value="ECO:0007669"/>
    <property type="project" value="TreeGrafter"/>
</dbReference>
<dbReference type="InterPro" id="IPR013783">
    <property type="entry name" value="Ig-like_fold"/>
</dbReference>
<gene>
    <name evidence="1" type="ORF">PECUL_23A052263</name>
</gene>
<dbReference type="FunFam" id="1.10.8.10:FF:000015">
    <property type="entry name" value="Chromosome 6 C6orf106 homolog"/>
    <property type="match status" value="1"/>
</dbReference>
<dbReference type="InterPro" id="IPR009060">
    <property type="entry name" value="UBA-like_sf"/>
</dbReference>
<dbReference type="InterPro" id="IPR039517">
    <property type="entry name" value="C6orf106_UBA-like"/>
</dbReference>
<evidence type="ECO:0000313" key="1">
    <source>
        <dbReference type="EMBL" id="CAH2221375.1"/>
    </source>
</evidence>
<dbReference type="AlphaFoldDB" id="A0AAD1VJI1"/>
<dbReference type="Gene3D" id="2.60.40.10">
    <property type="entry name" value="Immunoglobulins"/>
    <property type="match status" value="1"/>
</dbReference>
<accession>A0AAD1VJI1</accession>
<sequence>MEGMDVDLDPELLQKFSCLGTTDKDVLISEFQRLLGFQLNPAGCAFFLDMTNWNLQAAIGAYYDFESPSVTVPCMSFVEDVTIGEGESVPPDTQFTKTWRIQNTAWDRGHQNLMKVSQKKVQTCSTEVDPISHKKLNPVGRNARMPNDEPMQLSNSTTYQPINKFCVNLITLISLSQISDPSPTSPPYTPNTSSMFAPYQPMPYAFQSNSLCLIHAPQHHLIHISPLPDSAQSPACAPYNEPVGWSVLVSYSYLMEESKINEITL</sequence>
<organism evidence="1 2">
    <name type="scientific">Pelobates cultripes</name>
    <name type="common">Western spadefoot toad</name>
    <dbReference type="NCBI Taxonomy" id="61616"/>
    <lineage>
        <taxon>Eukaryota</taxon>
        <taxon>Metazoa</taxon>
        <taxon>Chordata</taxon>
        <taxon>Craniata</taxon>
        <taxon>Vertebrata</taxon>
        <taxon>Euteleostomi</taxon>
        <taxon>Amphibia</taxon>
        <taxon>Batrachia</taxon>
        <taxon>Anura</taxon>
        <taxon>Pelobatoidea</taxon>
        <taxon>Pelobatidae</taxon>
        <taxon>Pelobates</taxon>
    </lineage>
</organism>
<name>A0AAD1VJI1_PELCU</name>
<dbReference type="Gene3D" id="1.10.8.10">
    <property type="entry name" value="DNA helicase RuvA subunit, C-terminal domain"/>
    <property type="match status" value="1"/>
</dbReference>
<dbReference type="EMBL" id="OW240912">
    <property type="protein sequence ID" value="CAH2221375.1"/>
    <property type="molecule type" value="Genomic_DNA"/>
</dbReference>